<feature type="transmembrane region" description="Helical" evidence="1">
    <location>
        <begin position="245"/>
        <end position="266"/>
    </location>
</feature>
<proteinExistence type="predicted"/>
<feature type="transmembrane region" description="Helical" evidence="1">
    <location>
        <begin position="189"/>
        <end position="207"/>
    </location>
</feature>
<dbReference type="AlphaFoldDB" id="A0A521F9S9"/>
<keyword evidence="1" id="KW-1133">Transmembrane helix</keyword>
<feature type="transmembrane region" description="Helical" evidence="1">
    <location>
        <begin position="514"/>
        <end position="535"/>
    </location>
</feature>
<feature type="transmembrane region" description="Helical" evidence="1">
    <location>
        <begin position="120"/>
        <end position="153"/>
    </location>
</feature>
<evidence type="ECO:0000256" key="1">
    <source>
        <dbReference type="SAM" id="Phobius"/>
    </source>
</evidence>
<keyword evidence="1" id="KW-0472">Membrane</keyword>
<feature type="transmembrane region" description="Helical" evidence="1">
    <location>
        <begin position="435"/>
        <end position="463"/>
    </location>
</feature>
<feature type="transmembrane region" description="Helical" evidence="1">
    <location>
        <begin position="83"/>
        <end position="100"/>
    </location>
</feature>
<dbReference type="EMBL" id="FXTJ01000007">
    <property type="protein sequence ID" value="SMO92965.1"/>
    <property type="molecule type" value="Genomic_DNA"/>
</dbReference>
<feature type="transmembrane region" description="Helical" evidence="1">
    <location>
        <begin position="303"/>
        <end position="322"/>
    </location>
</feature>
<accession>A0A521F9S9</accession>
<sequence>MNAITGTATLVRLALRRERVRLPIWVAAPALLVALQAANIASTYPAEEDRIAATRLLAANPGLRLLRGPAANSSLGALTFSDAFWIIAVLAALMSVWVVVRHTRQDEESGRGEMIASAAVGPYASLAAAVGVAVTADLVLAGLTALGLVVSGLPVAGSAATGLAIGASGIAFAGIAAVAVQLASSARTATALSLAALGAAYLLRGIGDALGRVEDDGLTVTSAWPSWLSPLGWAQQVQAFEANKWWLLALPAALATATVAIGVALAGRRDHGLGIFTDPGGPAAAPRSLLSPWGLAWRLQRGVLLGWAVAMVIVGAVVGSLGQQIEDLARNARLVELLTALGGAGVDLSDTFYAALLTLIGAIVAGFPLQAMLRANGEESAGRLEHVLATAVGRTRWIAGHITCAVVGTLVLLLVLGGVAGLGDGLVTGEPAARLITLSAAALVQAPAILVLTGAAVAAIAFLPRSAGAVVWAGLTVAILLGPIGGVVDLPGAVRDLSPFTHVPPAPAADIPAAPLLALLALAALLTTAGLIRFAHRDLALPA</sequence>
<name>A0A521F9S9_9ACTN</name>
<feature type="transmembrane region" description="Helical" evidence="1">
    <location>
        <begin position="352"/>
        <end position="373"/>
    </location>
</feature>
<feature type="transmembrane region" description="Helical" evidence="1">
    <location>
        <begin position="470"/>
        <end position="494"/>
    </location>
</feature>
<feature type="transmembrane region" description="Helical" evidence="1">
    <location>
        <begin position="22"/>
        <end position="41"/>
    </location>
</feature>
<dbReference type="Proteomes" id="UP000317484">
    <property type="component" value="Unassembled WGS sequence"/>
</dbReference>
<feature type="transmembrane region" description="Helical" evidence="1">
    <location>
        <begin position="159"/>
        <end position="182"/>
    </location>
</feature>
<evidence type="ECO:0000313" key="2">
    <source>
        <dbReference type="EMBL" id="SMO92965.1"/>
    </source>
</evidence>
<dbReference type="RefSeq" id="WP_142459834.1">
    <property type="nucleotide sequence ID" value="NZ_FXTJ01000007.1"/>
</dbReference>
<keyword evidence="3" id="KW-1185">Reference proteome</keyword>
<reference evidence="2 3" key="1">
    <citation type="submission" date="2017-05" db="EMBL/GenBank/DDBJ databases">
        <authorList>
            <person name="Varghese N."/>
            <person name="Submissions S."/>
        </authorList>
    </citation>
    <scope>NUCLEOTIDE SEQUENCE [LARGE SCALE GENOMIC DNA]</scope>
    <source>
        <strain evidence="2 3">DSM 46834</strain>
    </source>
</reference>
<gene>
    <name evidence="2" type="ORF">SAMN06273567_107263</name>
</gene>
<organism evidence="2 3">
    <name type="scientific">Geodermatophilus aquaeductus</name>
    <dbReference type="NCBI Taxonomy" id="1564161"/>
    <lineage>
        <taxon>Bacteria</taxon>
        <taxon>Bacillati</taxon>
        <taxon>Actinomycetota</taxon>
        <taxon>Actinomycetes</taxon>
        <taxon>Geodermatophilales</taxon>
        <taxon>Geodermatophilaceae</taxon>
        <taxon>Geodermatophilus</taxon>
    </lineage>
</organism>
<feature type="transmembrane region" description="Helical" evidence="1">
    <location>
        <begin position="402"/>
        <end position="423"/>
    </location>
</feature>
<evidence type="ECO:0000313" key="3">
    <source>
        <dbReference type="Proteomes" id="UP000317484"/>
    </source>
</evidence>
<protein>
    <submittedName>
        <fullName evidence="2">ABC-2 type transport system permease protein</fullName>
    </submittedName>
</protein>
<keyword evidence="1" id="KW-0812">Transmembrane</keyword>